<dbReference type="OrthoDB" id="2587912at2759"/>
<comment type="caution">
    <text evidence="1">The sequence shown here is derived from an EMBL/GenBank/DDBJ whole genome shotgun (WGS) entry which is preliminary data.</text>
</comment>
<dbReference type="InParanoid" id="A0A1Y2F0Q9"/>
<dbReference type="AlphaFoldDB" id="A0A1Y2F0Q9"/>
<keyword evidence="2" id="KW-1185">Reference proteome</keyword>
<dbReference type="Proteomes" id="UP000193467">
    <property type="component" value="Unassembled WGS sequence"/>
</dbReference>
<sequence>MELIQHAAVDDETRQDTLSSLALVHSSFRQHAFIYNGGPFHRHTLREALAPASRKTSKAHWIKALEGLRSVRWNLWESYWGIRRNDNEWREQYHAENKLYQHTLVALKRCTALRKIVVENIECPGAGDELYDALSLLPELQDVEFTHPDVDYYEARSLPNVTTFTASFNHNGPWYPLFARDLPKVQCLIWVGPDLINHFGFADIAPHLQALALGEGNRLDEELYYEKEPFSHLQLCTSLQHFFYDFEPERGDLSLALAALPSIRTLRLGDRGEITPLQFAKLIAVPDSPLQRLERLTIRAGHPLEGWLEGKEAEEVRKVLGEVEWDPSTLWVEVLPKLAAGEEEVVQKWRP</sequence>
<gene>
    <name evidence="1" type="ORF">BCR35DRAFT_353302</name>
</gene>
<dbReference type="EMBL" id="MCGR01000033">
    <property type="protein sequence ID" value="ORY76936.1"/>
    <property type="molecule type" value="Genomic_DNA"/>
</dbReference>
<dbReference type="SUPFAM" id="SSF52047">
    <property type="entry name" value="RNI-like"/>
    <property type="match status" value="1"/>
</dbReference>
<name>A0A1Y2F0Q9_9BASI</name>
<proteinExistence type="predicted"/>
<evidence type="ECO:0000313" key="1">
    <source>
        <dbReference type="EMBL" id="ORY76936.1"/>
    </source>
</evidence>
<evidence type="ECO:0008006" key="3">
    <source>
        <dbReference type="Google" id="ProtNLM"/>
    </source>
</evidence>
<evidence type="ECO:0000313" key="2">
    <source>
        <dbReference type="Proteomes" id="UP000193467"/>
    </source>
</evidence>
<organism evidence="1 2">
    <name type="scientific">Leucosporidium creatinivorum</name>
    <dbReference type="NCBI Taxonomy" id="106004"/>
    <lineage>
        <taxon>Eukaryota</taxon>
        <taxon>Fungi</taxon>
        <taxon>Dikarya</taxon>
        <taxon>Basidiomycota</taxon>
        <taxon>Pucciniomycotina</taxon>
        <taxon>Microbotryomycetes</taxon>
        <taxon>Leucosporidiales</taxon>
        <taxon>Leucosporidium</taxon>
    </lineage>
</organism>
<reference evidence="1 2" key="1">
    <citation type="submission" date="2016-07" db="EMBL/GenBank/DDBJ databases">
        <title>Pervasive Adenine N6-methylation of Active Genes in Fungi.</title>
        <authorList>
            <consortium name="DOE Joint Genome Institute"/>
            <person name="Mondo S.J."/>
            <person name="Dannebaum R.O."/>
            <person name="Kuo R.C."/>
            <person name="Labutti K."/>
            <person name="Haridas S."/>
            <person name="Kuo A."/>
            <person name="Salamov A."/>
            <person name="Ahrendt S.R."/>
            <person name="Lipzen A."/>
            <person name="Sullivan W."/>
            <person name="Andreopoulos W.B."/>
            <person name="Clum A."/>
            <person name="Lindquist E."/>
            <person name="Daum C."/>
            <person name="Ramamoorthy G.K."/>
            <person name="Gryganskyi A."/>
            <person name="Culley D."/>
            <person name="Magnuson J.K."/>
            <person name="James T.Y."/>
            <person name="O'Malley M.A."/>
            <person name="Stajich J.E."/>
            <person name="Spatafora J.W."/>
            <person name="Visel A."/>
            <person name="Grigoriev I.V."/>
        </authorList>
    </citation>
    <scope>NUCLEOTIDE SEQUENCE [LARGE SCALE GENOMIC DNA]</scope>
    <source>
        <strain evidence="1 2">62-1032</strain>
    </source>
</reference>
<accession>A0A1Y2F0Q9</accession>
<protein>
    <recommendedName>
        <fullName evidence="3">Proteophosphoglycan ppg4</fullName>
    </recommendedName>
</protein>